<comment type="similarity">
    <text evidence="2">Belongs to the glycosyl hydrolase 27 family.</text>
</comment>
<dbReference type="InterPro" id="IPR017853">
    <property type="entry name" value="GH"/>
</dbReference>
<gene>
    <name evidence="9" type="ORF">Cgig2_018225</name>
</gene>
<proteinExistence type="inferred from homology"/>
<evidence type="ECO:0000256" key="1">
    <source>
        <dbReference type="ARBA" id="ARBA00001255"/>
    </source>
</evidence>
<name>A0A9Q1QS38_9CARY</name>
<keyword evidence="5" id="KW-0378">Hydrolase</keyword>
<dbReference type="PANTHER" id="PTHR11452:SF42">
    <property type="entry name" value="ALPHA-GALACTOSIDASE"/>
    <property type="match status" value="1"/>
</dbReference>
<evidence type="ECO:0000256" key="5">
    <source>
        <dbReference type="ARBA" id="ARBA00022801"/>
    </source>
</evidence>
<accession>A0A9Q1QS38</accession>
<protein>
    <recommendedName>
        <fullName evidence="3">alpha-galactosidase</fullName>
        <ecNumber evidence="3">3.2.1.22</ecNumber>
    </recommendedName>
</protein>
<dbReference type="Gene3D" id="2.60.40.1180">
    <property type="entry name" value="Golgi alpha-mannosidase II"/>
    <property type="match status" value="1"/>
</dbReference>
<reference evidence="9" key="1">
    <citation type="submission" date="2022-04" db="EMBL/GenBank/DDBJ databases">
        <title>Carnegiea gigantea Genome sequencing and assembly v2.</title>
        <authorList>
            <person name="Copetti D."/>
            <person name="Sanderson M.J."/>
            <person name="Burquez A."/>
            <person name="Wojciechowski M.F."/>
        </authorList>
    </citation>
    <scope>NUCLEOTIDE SEQUENCE</scope>
    <source>
        <strain evidence="9">SGP5-SGP5p</strain>
        <tissue evidence="9">Aerial part</tissue>
    </source>
</reference>
<dbReference type="AlphaFoldDB" id="A0A9Q1QS38"/>
<feature type="compositionally biased region" description="Polar residues" evidence="7">
    <location>
        <begin position="1"/>
        <end position="12"/>
    </location>
</feature>
<comment type="catalytic activity">
    <reaction evidence="1">
        <text>Hydrolysis of terminal, non-reducing alpha-D-galactose residues in alpha-D-galactosides, including galactose oligosaccharides, galactomannans and galactolipids.</text>
        <dbReference type="EC" id="3.2.1.22"/>
    </reaction>
</comment>
<dbReference type="GO" id="GO:0005975">
    <property type="term" value="P:carbohydrate metabolic process"/>
    <property type="evidence" value="ECO:0007669"/>
    <property type="project" value="InterPro"/>
</dbReference>
<dbReference type="InterPro" id="IPR013785">
    <property type="entry name" value="Aldolase_TIM"/>
</dbReference>
<dbReference type="OrthoDB" id="5795902at2759"/>
<keyword evidence="4" id="KW-0732">Signal</keyword>
<dbReference type="InterPro" id="IPR041233">
    <property type="entry name" value="Melibiase_C"/>
</dbReference>
<evidence type="ECO:0000256" key="2">
    <source>
        <dbReference type="ARBA" id="ARBA00009743"/>
    </source>
</evidence>
<dbReference type="SUPFAM" id="SSF51011">
    <property type="entry name" value="Glycosyl hydrolase domain"/>
    <property type="match status" value="1"/>
</dbReference>
<dbReference type="Proteomes" id="UP001153076">
    <property type="component" value="Unassembled WGS sequence"/>
</dbReference>
<organism evidence="9 10">
    <name type="scientific">Carnegiea gigantea</name>
    <dbReference type="NCBI Taxonomy" id="171969"/>
    <lineage>
        <taxon>Eukaryota</taxon>
        <taxon>Viridiplantae</taxon>
        <taxon>Streptophyta</taxon>
        <taxon>Embryophyta</taxon>
        <taxon>Tracheophyta</taxon>
        <taxon>Spermatophyta</taxon>
        <taxon>Magnoliopsida</taxon>
        <taxon>eudicotyledons</taxon>
        <taxon>Gunneridae</taxon>
        <taxon>Pentapetalae</taxon>
        <taxon>Caryophyllales</taxon>
        <taxon>Cactineae</taxon>
        <taxon>Cactaceae</taxon>
        <taxon>Cactoideae</taxon>
        <taxon>Echinocereeae</taxon>
        <taxon>Carnegiea</taxon>
    </lineage>
</organism>
<evidence type="ECO:0000256" key="4">
    <source>
        <dbReference type="ARBA" id="ARBA00022729"/>
    </source>
</evidence>
<evidence type="ECO:0000256" key="7">
    <source>
        <dbReference type="SAM" id="MobiDB-lite"/>
    </source>
</evidence>
<evidence type="ECO:0000259" key="8">
    <source>
        <dbReference type="Pfam" id="PF17801"/>
    </source>
</evidence>
<dbReference type="InterPro" id="IPR013780">
    <property type="entry name" value="Glyco_hydro_b"/>
</dbReference>
<evidence type="ECO:0000256" key="6">
    <source>
        <dbReference type="ARBA" id="ARBA00023295"/>
    </source>
</evidence>
<dbReference type="GO" id="GO:0004557">
    <property type="term" value="F:alpha-galactosidase activity"/>
    <property type="evidence" value="ECO:0007669"/>
    <property type="project" value="UniProtKB-EC"/>
</dbReference>
<dbReference type="EMBL" id="JAKOGI010000008">
    <property type="protein sequence ID" value="KAJ8451591.1"/>
    <property type="molecule type" value="Genomic_DNA"/>
</dbReference>
<evidence type="ECO:0000313" key="9">
    <source>
        <dbReference type="EMBL" id="KAJ8451591.1"/>
    </source>
</evidence>
<dbReference type="InterPro" id="IPR002241">
    <property type="entry name" value="Glyco_hydro_27"/>
</dbReference>
<feature type="region of interest" description="Disordered" evidence="7">
    <location>
        <begin position="1"/>
        <end position="21"/>
    </location>
</feature>
<evidence type="ECO:0000256" key="3">
    <source>
        <dbReference type="ARBA" id="ARBA00012755"/>
    </source>
</evidence>
<dbReference type="Pfam" id="PF17801">
    <property type="entry name" value="Melibiase_C"/>
    <property type="match status" value="1"/>
</dbReference>
<comment type="caution">
    <text evidence="9">The sequence shown here is derived from an EMBL/GenBank/DDBJ whole genome shotgun (WGS) entry which is preliminary data.</text>
</comment>
<keyword evidence="6" id="KW-0326">Glycosidase</keyword>
<dbReference type="PANTHER" id="PTHR11452">
    <property type="entry name" value="ALPHA-GALACTOSIDASE/ALPHA-N-ACETYLGALACTOSAMINIDASE"/>
    <property type="match status" value="1"/>
</dbReference>
<dbReference type="EC" id="3.2.1.22" evidence="3"/>
<dbReference type="Gene3D" id="3.20.20.70">
    <property type="entry name" value="Aldolase class I"/>
    <property type="match status" value="4"/>
</dbReference>
<sequence length="1095" mass="121780">MPEASTNSSGTDNIDEWGRVVPDPSRWPSAANGNGFTKVAKAVHQMGLKFGIHVMKGLSLQAYNANTIIFDSTKGVEYEEGGRVWRAKDIGIKDNVCKWMNQGFMAVNTSLGAGRAFLRSLYAQYAQWGVDFVKNDCVFGDDFDMDEISYVSELLGEFERPIVYSVSPGTNATPELAKKVNGLVNMYRVTADDWDQWEQVKAHFDVSRRVARTESTGGNQALAPPKGWNSYDSFCWNINETAFLQNAELVADWLAPHGYQAYPLRKDMPGASTSSGTDTIDGWGRMAMHNGQFPYFTRSQNLQMTLWSMAKPPLMFGGDMTNLDVTTYSLITNPVLLEINSLSTTNMRHVCSSPTSVGSKLSTFVLGLQMEDQHCPDRVAPGGLCNAEPVRAVTPPRGWNSYDSFCWTISEEEFLHNAELVSQRLRDHGYEYVVVDYLWYRRKVPGAYTDSLGFDVIDEWGRVIPDPDRWPSSRDGKGFTEVAKKVHGMGLKFGIHVMRGISTQAVNANTPILDTTKKEAYVEGERKWTASDIGIKERACAWMPHGFMSVNTKVGAGRAFLRSLYAQYAEWGVDFVKNDCVFGDDLDTEAITYVSEILRKIDRPILYSLSPGTSATPAMAREVSGLVNMYRITGDDWDTWRDVAAHFDVARDFAAANMIGSTGLKGKSWPDLDMLPLGWLTDPGTNEGPHRQCNLNLHEQKTQFPVTTPSYTSKRSHQIISSHFGHNGTVDRSHRSSLALVSCKEPQAKGWAIEAVDEDLDRVCWKHNSESPKAHTCLYKWKSQLASGEEMVDVARYQGKTHLLASTIMAICIDASPKRRLTSKEFKRGSLSRCKWDANQFPVTTPFLYFQNVSKHQIISSHFGHNGTVDRSHRSSLALVSCKEPQAKGWAIEAVDEDLDRVCWKHNSESPKAHTCLYKWKSQLASGEEMVDVARYQGKTHLLASTIMAICIDASPKRRLTSKEFKRGSLSRCKWDANQMWEIGVNGTLMNSYSGLCATVQKVKGSAIPEGIRAWVATGRRGEVYLAFFNLNRGKTVISAELSKVEGELPGVKFGDSCRCTEVWTGQGCPMTGGSVSMDVEAHGAALLVLNCNPA</sequence>
<keyword evidence="10" id="KW-1185">Reference proteome</keyword>
<dbReference type="SUPFAM" id="SSF51445">
    <property type="entry name" value="(Trans)glycosidases"/>
    <property type="match status" value="3"/>
</dbReference>
<feature type="domain" description="Alpha galactosidase C-terminal" evidence="8">
    <location>
        <begin position="1012"/>
        <end position="1090"/>
    </location>
</feature>
<evidence type="ECO:0000313" key="10">
    <source>
        <dbReference type="Proteomes" id="UP001153076"/>
    </source>
</evidence>
<dbReference type="CDD" id="cd14792">
    <property type="entry name" value="GH27"/>
    <property type="match status" value="1"/>
</dbReference>